<protein>
    <submittedName>
        <fullName evidence="1">Uncharacterized protein</fullName>
    </submittedName>
</protein>
<organism evidence="1 2">
    <name type="scientific">Fontibacillus phaseoli</name>
    <dbReference type="NCBI Taxonomy" id="1416533"/>
    <lineage>
        <taxon>Bacteria</taxon>
        <taxon>Bacillati</taxon>
        <taxon>Bacillota</taxon>
        <taxon>Bacilli</taxon>
        <taxon>Bacillales</taxon>
        <taxon>Paenibacillaceae</taxon>
        <taxon>Fontibacillus</taxon>
    </lineage>
</organism>
<comment type="caution">
    <text evidence="1">The sequence shown here is derived from an EMBL/GenBank/DDBJ whole genome shotgun (WGS) entry which is preliminary data.</text>
</comment>
<dbReference type="EMBL" id="QPJW01000001">
    <property type="protein sequence ID" value="RCX23758.1"/>
    <property type="molecule type" value="Genomic_DNA"/>
</dbReference>
<dbReference type="AlphaFoldDB" id="A0A369BSU9"/>
<dbReference type="RefSeq" id="WP_114495599.1">
    <property type="nucleotide sequence ID" value="NZ_QPJW01000001.1"/>
</dbReference>
<dbReference type="OrthoDB" id="2586527at2"/>
<reference evidence="1 2" key="1">
    <citation type="submission" date="2018-07" db="EMBL/GenBank/DDBJ databases">
        <title>Genomic Encyclopedia of Type Strains, Phase III (KMG-III): the genomes of soil and plant-associated and newly described type strains.</title>
        <authorList>
            <person name="Whitman W."/>
        </authorList>
    </citation>
    <scope>NUCLEOTIDE SEQUENCE [LARGE SCALE GENOMIC DNA]</scope>
    <source>
        <strain evidence="1 2">CECT 8333</strain>
    </source>
</reference>
<gene>
    <name evidence="1" type="ORF">DFP94_1011360</name>
</gene>
<accession>A0A369BSU9</accession>
<sequence>MQKPIPYYFGTHPHVLEPASLEYSSFGALWYEQDKRRYIVGYGYGTSQVDMLSQFCESSAYLTCTDQRVIYDIYKSIRDKQQAQDWSTRKRLSLLSAFKDPWKDMDEGWYILRSRNRFPLHLSVVRRKKYGVWLEHAAVCEDEAELMDYIARAKQIHGLVSIKSMIIQGGNTNE</sequence>
<dbReference type="Proteomes" id="UP000253090">
    <property type="component" value="Unassembled WGS sequence"/>
</dbReference>
<proteinExistence type="predicted"/>
<evidence type="ECO:0000313" key="1">
    <source>
        <dbReference type="EMBL" id="RCX23758.1"/>
    </source>
</evidence>
<name>A0A369BSU9_9BACL</name>
<evidence type="ECO:0000313" key="2">
    <source>
        <dbReference type="Proteomes" id="UP000253090"/>
    </source>
</evidence>
<keyword evidence="2" id="KW-1185">Reference proteome</keyword>